<reference evidence="3" key="1">
    <citation type="journal article" date="2019" name="Int. J. Syst. Evol. Microbiol.">
        <title>The Global Catalogue of Microorganisms (GCM) 10K type strain sequencing project: providing services to taxonomists for standard genome sequencing and annotation.</title>
        <authorList>
            <consortium name="The Broad Institute Genomics Platform"/>
            <consortium name="The Broad Institute Genome Sequencing Center for Infectious Disease"/>
            <person name="Wu L."/>
            <person name="Ma J."/>
        </authorList>
    </citation>
    <scope>NUCLEOTIDE SEQUENCE [LARGE SCALE GENOMIC DNA]</scope>
    <source>
        <strain evidence="3">WYCCWR 12678</strain>
    </source>
</reference>
<organism evidence="2 3">
    <name type="scientific">Effusibacillus consociatus</name>
    <dbReference type="NCBI Taxonomy" id="1117041"/>
    <lineage>
        <taxon>Bacteria</taxon>
        <taxon>Bacillati</taxon>
        <taxon>Bacillota</taxon>
        <taxon>Bacilli</taxon>
        <taxon>Bacillales</taxon>
        <taxon>Alicyclobacillaceae</taxon>
        <taxon>Effusibacillus</taxon>
    </lineage>
</organism>
<sequence length="64" mass="7383">MTQGEGGRKNMIAHVKPIRPTIVEFEDEAQEKKFLNYALGKTQTPERSHLKALLKKHKPAKERK</sequence>
<feature type="compositionally biased region" description="Basic residues" evidence="1">
    <location>
        <begin position="50"/>
        <end position="64"/>
    </location>
</feature>
<proteinExistence type="predicted"/>
<evidence type="ECO:0000313" key="3">
    <source>
        <dbReference type="Proteomes" id="UP001596002"/>
    </source>
</evidence>
<dbReference type="EMBL" id="JBHSHC010000096">
    <property type="protein sequence ID" value="MFC4767993.1"/>
    <property type="molecule type" value="Genomic_DNA"/>
</dbReference>
<protein>
    <submittedName>
        <fullName evidence="2">Uncharacterized protein</fullName>
    </submittedName>
</protein>
<accession>A0ABV9Q2K4</accession>
<name>A0ABV9Q2K4_9BACL</name>
<comment type="caution">
    <text evidence="2">The sequence shown here is derived from an EMBL/GenBank/DDBJ whole genome shotgun (WGS) entry which is preliminary data.</text>
</comment>
<evidence type="ECO:0000313" key="2">
    <source>
        <dbReference type="EMBL" id="MFC4767993.1"/>
    </source>
</evidence>
<dbReference type="Proteomes" id="UP001596002">
    <property type="component" value="Unassembled WGS sequence"/>
</dbReference>
<evidence type="ECO:0000256" key="1">
    <source>
        <dbReference type="SAM" id="MobiDB-lite"/>
    </source>
</evidence>
<feature type="region of interest" description="Disordered" evidence="1">
    <location>
        <begin position="44"/>
        <end position="64"/>
    </location>
</feature>
<keyword evidence="3" id="KW-1185">Reference proteome</keyword>
<dbReference type="RefSeq" id="WP_380025916.1">
    <property type="nucleotide sequence ID" value="NZ_JBHSHC010000096.1"/>
</dbReference>
<gene>
    <name evidence="2" type="ORF">ACFO8Q_11590</name>
</gene>